<protein>
    <recommendedName>
        <fullName evidence="1">Stage 0 sporulation protein A homolog</fullName>
    </recommendedName>
</protein>
<dbReference type="EMBL" id="JBBMFM010000179">
    <property type="protein sequence ID" value="MEQ2428427.1"/>
    <property type="molecule type" value="Genomic_DNA"/>
</dbReference>
<dbReference type="PROSITE" id="PS50110">
    <property type="entry name" value="RESPONSE_REGULATORY"/>
    <property type="match status" value="1"/>
</dbReference>
<feature type="domain" description="HTH LytTR-type" evidence="6">
    <location>
        <begin position="149"/>
        <end position="255"/>
    </location>
</feature>
<dbReference type="Proteomes" id="UP001454086">
    <property type="component" value="Unassembled WGS sequence"/>
</dbReference>
<comment type="caution">
    <text evidence="7">The sequence shown here is derived from an EMBL/GenBank/DDBJ whole genome shotgun (WGS) entry which is preliminary data.</text>
</comment>
<name>A0ABV1DFE2_9FIRM</name>
<reference evidence="7 8" key="1">
    <citation type="submission" date="2024-03" db="EMBL/GenBank/DDBJ databases">
        <title>Human intestinal bacterial collection.</title>
        <authorList>
            <person name="Pauvert C."/>
            <person name="Hitch T.C.A."/>
            <person name="Clavel T."/>
        </authorList>
    </citation>
    <scope>NUCLEOTIDE SEQUENCE [LARGE SCALE GENOMIC DNA]</scope>
    <source>
        <strain evidence="7 8">CLA-SR-H021</strain>
    </source>
</reference>
<dbReference type="InterPro" id="IPR001789">
    <property type="entry name" value="Sig_transdc_resp-reg_receiver"/>
</dbReference>
<dbReference type="Pfam" id="PF04397">
    <property type="entry name" value="LytTR"/>
    <property type="match status" value="1"/>
</dbReference>
<dbReference type="Gene3D" id="3.40.50.2300">
    <property type="match status" value="1"/>
</dbReference>
<evidence type="ECO:0000256" key="2">
    <source>
        <dbReference type="ARBA" id="ARBA00024867"/>
    </source>
</evidence>
<dbReference type="InterPro" id="IPR046947">
    <property type="entry name" value="LytR-like"/>
</dbReference>
<gene>
    <name evidence="7" type="ORF">WMQ36_26060</name>
</gene>
<dbReference type="SUPFAM" id="SSF52172">
    <property type="entry name" value="CheY-like"/>
    <property type="match status" value="1"/>
</dbReference>
<proteinExistence type="predicted"/>
<dbReference type="SMART" id="SM00448">
    <property type="entry name" value="REC"/>
    <property type="match status" value="1"/>
</dbReference>
<dbReference type="InterPro" id="IPR007492">
    <property type="entry name" value="LytTR_DNA-bd_dom"/>
</dbReference>
<dbReference type="Pfam" id="PF00072">
    <property type="entry name" value="Response_reg"/>
    <property type="match status" value="1"/>
</dbReference>
<dbReference type="PANTHER" id="PTHR37299:SF1">
    <property type="entry name" value="STAGE 0 SPORULATION PROTEIN A HOMOLOG"/>
    <property type="match status" value="1"/>
</dbReference>
<feature type="modified residue" description="4-aspartylphosphate" evidence="3">
    <location>
        <position position="53"/>
    </location>
</feature>
<evidence type="ECO:0000256" key="4">
    <source>
        <dbReference type="SAM" id="MobiDB-lite"/>
    </source>
</evidence>
<dbReference type="PANTHER" id="PTHR37299">
    <property type="entry name" value="TRANSCRIPTIONAL REGULATOR-RELATED"/>
    <property type="match status" value="1"/>
</dbReference>
<keyword evidence="3" id="KW-0597">Phosphoprotein</keyword>
<sequence>MKIAVIDDERPSRKELIHQILSAMPDSHIEEADSGSNALELISSQPFDLLFVDINLNDMEGTTLAAAARRILPDAQIVFATAYSQYAVKAFELGVNNYILKPFDPDRVRRVLEKCCHDLNQSKASPAPVTGPGPSASQPAAPVPPSARMAINVNRTIVMLDIPQIVYIETSGRSCIIHTATRDYTENQLLGEYEKRLAPHGFFRIHKSYLVNLGYITEMFPWANNSLAVKMQGFEKEILPVGREKVKSLRQLLGI</sequence>
<keyword evidence="8" id="KW-1185">Reference proteome</keyword>
<dbReference type="InterPro" id="IPR011006">
    <property type="entry name" value="CheY-like_superfamily"/>
</dbReference>
<keyword evidence="7" id="KW-0238">DNA-binding</keyword>
<feature type="region of interest" description="Disordered" evidence="4">
    <location>
        <begin position="123"/>
        <end position="143"/>
    </location>
</feature>
<evidence type="ECO:0000256" key="3">
    <source>
        <dbReference type="PROSITE-ProRule" id="PRU00169"/>
    </source>
</evidence>
<dbReference type="RefSeq" id="WP_008724928.1">
    <property type="nucleotide sequence ID" value="NZ_JAJFDX010000008.1"/>
</dbReference>
<evidence type="ECO:0000259" key="6">
    <source>
        <dbReference type="PROSITE" id="PS50930"/>
    </source>
</evidence>
<dbReference type="SMART" id="SM00850">
    <property type="entry name" value="LytTR"/>
    <property type="match status" value="1"/>
</dbReference>
<comment type="function">
    <text evidence="2">May play the central regulatory role in sporulation. It may be an element of the effector pathway responsible for the activation of sporulation genes in response to nutritional stress. Spo0A may act in concert with spo0H (a sigma factor) to control the expression of some genes that are critical to the sporulation process.</text>
</comment>
<dbReference type="PROSITE" id="PS50930">
    <property type="entry name" value="HTH_LYTTR"/>
    <property type="match status" value="1"/>
</dbReference>
<evidence type="ECO:0000313" key="8">
    <source>
        <dbReference type="Proteomes" id="UP001454086"/>
    </source>
</evidence>
<dbReference type="GO" id="GO:0003677">
    <property type="term" value="F:DNA binding"/>
    <property type="evidence" value="ECO:0007669"/>
    <property type="project" value="UniProtKB-KW"/>
</dbReference>
<organism evidence="7 8">
    <name type="scientific">Enterocloster hominis</name>
    <name type="common">ex Hitch et al. 2024</name>
    <dbReference type="NCBI Taxonomy" id="1917870"/>
    <lineage>
        <taxon>Bacteria</taxon>
        <taxon>Bacillati</taxon>
        <taxon>Bacillota</taxon>
        <taxon>Clostridia</taxon>
        <taxon>Lachnospirales</taxon>
        <taxon>Lachnospiraceae</taxon>
        <taxon>Enterocloster</taxon>
    </lineage>
</organism>
<evidence type="ECO:0000313" key="7">
    <source>
        <dbReference type="EMBL" id="MEQ2428427.1"/>
    </source>
</evidence>
<evidence type="ECO:0000259" key="5">
    <source>
        <dbReference type="PROSITE" id="PS50110"/>
    </source>
</evidence>
<dbReference type="Gene3D" id="2.40.50.1020">
    <property type="entry name" value="LytTr DNA-binding domain"/>
    <property type="match status" value="1"/>
</dbReference>
<accession>A0ABV1DFE2</accession>
<evidence type="ECO:0000256" key="1">
    <source>
        <dbReference type="ARBA" id="ARBA00018672"/>
    </source>
</evidence>
<feature type="domain" description="Response regulatory" evidence="5">
    <location>
        <begin position="2"/>
        <end position="116"/>
    </location>
</feature>